<dbReference type="Proteomes" id="UP000032234">
    <property type="component" value="Chromosome"/>
</dbReference>
<sequence length="492" mass="55031">MSMRTAILNDLRKALPERDVPAVQECATKLYNALPKKDDLRQNTVMVAYGGGKDSAYAVAFVRAVHLALAERHGETFRLRVVTMRHGGMPYQVMLNIDRSYAALGLYDDPDVELFLVERDQVRPFDRDRPMPHRLIAFNRVDMLMSGHRSYGDGRATFCNACNLNVADSFGVAARHGGGVDLIITGDSPQEQRDYALWIRRLARGAGQKPADARKGFQGTLETLDGLAQAYFAEIHGTGNVERVKERGVTSDIPTALEFFSIYDYTSYASGAHWRLLTDFLGFVFDEIAFNFTESDCANPALMAHLRGLRTEYVYRRTYREGIAQYVDFALELMRRKHFPDHLVEEMERRYATEEGVEAMRAAATEYGEVAFGVSTEQLVCMVYSPFAGRAAHLHDYLAAEHPELLMDEERIRALLAGGPDEGVGARLERISGLSVTDLQALYDGPLWSPSAELGTQVGVLPLVMDSDPHKKIIRVKRSPEGEEVLDRVAGR</sequence>
<dbReference type="Gene3D" id="3.40.50.620">
    <property type="entry name" value="HUPs"/>
    <property type="match status" value="1"/>
</dbReference>
<evidence type="ECO:0000313" key="1">
    <source>
        <dbReference type="EMBL" id="AJP05534.1"/>
    </source>
</evidence>
<evidence type="ECO:0000313" key="2">
    <source>
        <dbReference type="Proteomes" id="UP000032234"/>
    </source>
</evidence>
<reference evidence="1 2" key="1">
    <citation type="submission" date="2015-02" db="EMBL/GenBank/DDBJ databases">
        <title>Genome sequence of thermotolerant Streptomyces cyaneogriseus subsp. Noncyanogenus NMWT1, the producer of nematocidal antibiotics nemadectin.</title>
        <authorList>
            <person name="Wang H."/>
            <person name="Li C."/>
            <person name="Xiang W."/>
            <person name="Wang X."/>
        </authorList>
    </citation>
    <scope>NUCLEOTIDE SEQUENCE [LARGE SCALE GENOMIC DNA]</scope>
    <source>
        <strain evidence="1 2">NMWT 1</strain>
    </source>
</reference>
<evidence type="ECO:0008006" key="3">
    <source>
        <dbReference type="Google" id="ProtNLM"/>
    </source>
</evidence>
<name>A0A0C5GB63_9ACTN</name>
<accession>A0A0C5GB63</accession>
<keyword evidence="2" id="KW-1185">Reference proteome</keyword>
<dbReference type="SUPFAM" id="SSF52402">
    <property type="entry name" value="Adenine nucleotide alpha hydrolases-like"/>
    <property type="match status" value="1"/>
</dbReference>
<gene>
    <name evidence="1" type="ORF">TU94_05475</name>
</gene>
<protein>
    <recommendedName>
        <fullName evidence="3">PqqD family protein</fullName>
    </recommendedName>
</protein>
<dbReference type="PATRIC" id="fig|477245.3.peg.1199"/>
<dbReference type="KEGG" id="scw:TU94_05475"/>
<dbReference type="HOGENOM" id="CLU_043269_0_0_11"/>
<dbReference type="AlphaFoldDB" id="A0A0C5GB63"/>
<dbReference type="InterPro" id="IPR014729">
    <property type="entry name" value="Rossmann-like_a/b/a_fold"/>
</dbReference>
<organism evidence="1 2">
    <name type="scientific">Streptomyces cyaneogriseus subsp. noncyanogenus</name>
    <dbReference type="NCBI Taxonomy" id="477245"/>
    <lineage>
        <taxon>Bacteria</taxon>
        <taxon>Bacillati</taxon>
        <taxon>Actinomycetota</taxon>
        <taxon>Actinomycetes</taxon>
        <taxon>Kitasatosporales</taxon>
        <taxon>Streptomycetaceae</taxon>
        <taxon>Streptomyces</taxon>
    </lineage>
</organism>
<proteinExistence type="predicted"/>
<dbReference type="EMBL" id="CP010849">
    <property type="protein sequence ID" value="AJP05534.1"/>
    <property type="molecule type" value="Genomic_DNA"/>
</dbReference>